<keyword evidence="2" id="KW-0472">Membrane</keyword>
<dbReference type="GO" id="GO:0005737">
    <property type="term" value="C:cytoplasm"/>
    <property type="evidence" value="ECO:0007669"/>
    <property type="project" value="TreeGrafter"/>
</dbReference>
<gene>
    <name evidence="3" type="ORF">EDB81DRAFT_927394</name>
</gene>
<feature type="transmembrane region" description="Helical" evidence="2">
    <location>
        <begin position="472"/>
        <end position="492"/>
    </location>
</feature>
<evidence type="ECO:0000313" key="3">
    <source>
        <dbReference type="EMBL" id="KAH7110159.1"/>
    </source>
</evidence>
<keyword evidence="4" id="KW-1185">Reference proteome</keyword>
<evidence type="ECO:0000256" key="2">
    <source>
        <dbReference type="SAM" id="Phobius"/>
    </source>
</evidence>
<evidence type="ECO:0000256" key="1">
    <source>
        <dbReference type="ARBA" id="ARBA00023002"/>
    </source>
</evidence>
<protein>
    <recommendedName>
        <fullName evidence="5">Aldehyde dehydrogenase domain-containing protein</fullName>
    </recommendedName>
</protein>
<dbReference type="GO" id="GO:0004029">
    <property type="term" value="F:aldehyde dehydrogenase (NAD+) activity"/>
    <property type="evidence" value="ECO:0007669"/>
    <property type="project" value="TreeGrafter"/>
</dbReference>
<organism evidence="3 4">
    <name type="scientific">Dactylonectria macrodidyma</name>
    <dbReference type="NCBI Taxonomy" id="307937"/>
    <lineage>
        <taxon>Eukaryota</taxon>
        <taxon>Fungi</taxon>
        <taxon>Dikarya</taxon>
        <taxon>Ascomycota</taxon>
        <taxon>Pezizomycotina</taxon>
        <taxon>Sordariomycetes</taxon>
        <taxon>Hypocreomycetidae</taxon>
        <taxon>Hypocreales</taxon>
        <taxon>Nectriaceae</taxon>
        <taxon>Dactylonectria</taxon>
    </lineage>
</organism>
<dbReference type="Gene3D" id="3.40.605.10">
    <property type="entry name" value="Aldehyde Dehydrogenase, Chain A, domain 1"/>
    <property type="match status" value="1"/>
</dbReference>
<keyword evidence="1" id="KW-0560">Oxidoreductase</keyword>
<dbReference type="SUPFAM" id="SSF53720">
    <property type="entry name" value="ALDH-like"/>
    <property type="match status" value="1"/>
</dbReference>
<dbReference type="InterPro" id="IPR016162">
    <property type="entry name" value="Ald_DH_N"/>
</dbReference>
<dbReference type="InterPro" id="IPR012394">
    <property type="entry name" value="Aldehyde_DH_NAD(P)"/>
</dbReference>
<keyword evidence="2" id="KW-0812">Transmembrane</keyword>
<keyword evidence="2" id="KW-1133">Transmembrane helix</keyword>
<evidence type="ECO:0000313" key="4">
    <source>
        <dbReference type="Proteomes" id="UP000738349"/>
    </source>
</evidence>
<comment type="caution">
    <text evidence="3">The sequence shown here is derived from an EMBL/GenBank/DDBJ whole genome shotgun (WGS) entry which is preliminary data.</text>
</comment>
<accession>A0A9P9D0E6</accession>
<dbReference type="PANTHER" id="PTHR43570">
    <property type="entry name" value="ALDEHYDE DEHYDROGENASE"/>
    <property type="match status" value="1"/>
</dbReference>
<sequence>MSSASNVYRTVSAAWTEGRLENVLQRQKELAALHGSVKKSSSNLIRALNQDLQTTDESAAEELQLTLDTIKHLYDGLNFPASLANERSIKQGASSVDNLVPLGPTLIDPAPHAPVASTLIPLAAAVAAGSAVVALAHSSVPAVNDLLRKILRESVDVEAVDLTDNDSADTRQQLGLKLFGVAVLQNLHERASTTKLLSQTNPLVRILSPPSGVCTVFVDRSVRDLKTAASHLHNSVLASPRHHPLRLPRLCFVDETIINDLEGLLLSAGSSSIEPLQYDDDNKKTQALYKQLKSTFPSLSKKTANGTSNYLSSVVGLKSSDPITAESIRAVARSIADCHSGILLIPTRSLDHGIDILSKLNDKMPSQATYVFGESKPSFYVAAFSKTVQVFINAIPPWSLVAVAPNSVSVSNRILYSREDFSVNKPVIQDSLKPARSVKIDPKSFWPLMSHTLRLGKIKQPKGGSLSYFERGLILGLALSLVAISGVSVGVYRASHVFFQRT</sequence>
<dbReference type="AlphaFoldDB" id="A0A9P9D0E6"/>
<dbReference type="PANTHER" id="PTHR43570:SF16">
    <property type="entry name" value="ALDEHYDE DEHYDROGENASE TYPE III, ISOFORM Q"/>
    <property type="match status" value="1"/>
</dbReference>
<dbReference type="Proteomes" id="UP000738349">
    <property type="component" value="Unassembled WGS sequence"/>
</dbReference>
<name>A0A9P9D0E6_9HYPO</name>
<evidence type="ECO:0008006" key="5">
    <source>
        <dbReference type="Google" id="ProtNLM"/>
    </source>
</evidence>
<dbReference type="GO" id="GO:0006081">
    <property type="term" value="P:aldehyde metabolic process"/>
    <property type="evidence" value="ECO:0007669"/>
    <property type="project" value="InterPro"/>
</dbReference>
<reference evidence="3" key="1">
    <citation type="journal article" date="2021" name="Nat. Commun.">
        <title>Genetic determinants of endophytism in the Arabidopsis root mycobiome.</title>
        <authorList>
            <person name="Mesny F."/>
            <person name="Miyauchi S."/>
            <person name="Thiergart T."/>
            <person name="Pickel B."/>
            <person name="Atanasova L."/>
            <person name="Karlsson M."/>
            <person name="Huettel B."/>
            <person name="Barry K.W."/>
            <person name="Haridas S."/>
            <person name="Chen C."/>
            <person name="Bauer D."/>
            <person name="Andreopoulos W."/>
            <person name="Pangilinan J."/>
            <person name="LaButti K."/>
            <person name="Riley R."/>
            <person name="Lipzen A."/>
            <person name="Clum A."/>
            <person name="Drula E."/>
            <person name="Henrissat B."/>
            <person name="Kohler A."/>
            <person name="Grigoriev I.V."/>
            <person name="Martin F.M."/>
            <person name="Hacquard S."/>
        </authorList>
    </citation>
    <scope>NUCLEOTIDE SEQUENCE</scope>
    <source>
        <strain evidence="3">MPI-CAGE-AT-0147</strain>
    </source>
</reference>
<dbReference type="OrthoDB" id="5840532at2759"/>
<proteinExistence type="predicted"/>
<dbReference type="InterPro" id="IPR016161">
    <property type="entry name" value="Ald_DH/histidinol_DH"/>
</dbReference>
<dbReference type="EMBL" id="JAGMUV010000047">
    <property type="protein sequence ID" value="KAH7110159.1"/>
    <property type="molecule type" value="Genomic_DNA"/>
</dbReference>